<dbReference type="InterPro" id="IPR008927">
    <property type="entry name" value="6-PGluconate_DH-like_C_sf"/>
</dbReference>
<comment type="caution">
    <text evidence="4">The sequence shown here is derived from an EMBL/GenBank/DDBJ whole genome shotgun (WGS) entry which is preliminary data.</text>
</comment>
<sequence>MAPDSRSKTLGFVGLGNMGSQMASNLATYAQENGLPRLRMWNRTRGKIEYLAQEGYCEIVSSLQEVADQCDIVHTCLANDEVALSVYRQLFQAANVRRTIFVDHSTLFPTTSTALQSEASSKGAHFLSCPVFGPPAAAKSAGLLVVVSGDASARETVKPYLVPTIGKAILDCGDDSSKGALMKILGNNCILGTIELLSESFTLAEKTGFDAGIFYDFIQQWFPAAAWVNYGKKIRDGTFSGKTGFKLDGGMKDAAFIRRLGAETSTPTPIIDQAWNHLTTAKAIGGDGLDWSACSAGMRVTAGLPPFKGEDFSISQPAQTNGVGDGELPHTGVGVEGTVDSHVAGKKDAAHRANGVVSEGLVNGDGPADAVP</sequence>
<dbReference type="PANTHER" id="PTHR43580:SF8">
    <property type="entry name" value="6-PHOSPHOGLUCONATE DEHYDROGENASE NADP-BINDING DOMAIN-CONTAINING PROTEIN-RELATED"/>
    <property type="match status" value="1"/>
</dbReference>
<feature type="domain" description="6-phosphogluconate dehydrogenase NADP-binding" evidence="2">
    <location>
        <begin position="10"/>
        <end position="162"/>
    </location>
</feature>
<dbReference type="Gene3D" id="1.10.1040.10">
    <property type="entry name" value="N-(1-d-carboxylethyl)-l-norvaline Dehydrogenase, domain 2"/>
    <property type="match status" value="1"/>
</dbReference>
<dbReference type="GO" id="GO:0051287">
    <property type="term" value="F:NAD binding"/>
    <property type="evidence" value="ECO:0007669"/>
    <property type="project" value="InterPro"/>
</dbReference>
<dbReference type="PANTHER" id="PTHR43580">
    <property type="entry name" value="OXIDOREDUCTASE GLYR1-RELATED"/>
    <property type="match status" value="1"/>
</dbReference>
<dbReference type="PROSITE" id="PS00895">
    <property type="entry name" value="3_HYDROXYISOBUT_DH"/>
    <property type="match status" value="1"/>
</dbReference>
<comment type="similarity">
    <text evidence="1">Belongs to the HIBADH-related family. NP60 subfamily.</text>
</comment>
<reference evidence="4" key="1">
    <citation type="submission" date="2021-03" db="EMBL/GenBank/DDBJ databases">
        <authorList>
            <person name="Tagirdzhanova G."/>
        </authorList>
    </citation>
    <scope>NUCLEOTIDE SEQUENCE</scope>
</reference>
<name>A0A8H3IDW8_9LECA</name>
<dbReference type="InterPro" id="IPR051265">
    <property type="entry name" value="HIBADH-related_NP60_sf"/>
</dbReference>
<feature type="domain" description="3-hydroxyisobutyrate dehydrogenase-like NAD-binding" evidence="3">
    <location>
        <begin position="178"/>
        <end position="293"/>
    </location>
</feature>
<dbReference type="SUPFAM" id="SSF51735">
    <property type="entry name" value="NAD(P)-binding Rossmann-fold domains"/>
    <property type="match status" value="1"/>
</dbReference>
<evidence type="ECO:0000256" key="1">
    <source>
        <dbReference type="ARBA" id="ARBA00007598"/>
    </source>
</evidence>
<evidence type="ECO:0000259" key="2">
    <source>
        <dbReference type="Pfam" id="PF03446"/>
    </source>
</evidence>
<dbReference type="GO" id="GO:0050661">
    <property type="term" value="F:NADP binding"/>
    <property type="evidence" value="ECO:0007669"/>
    <property type="project" value="InterPro"/>
</dbReference>
<accession>A0A8H3IDW8</accession>
<protein>
    <recommendedName>
        <fullName evidence="6">6-phosphogluconate dehydrogenase NADP-binding domain-containing protein</fullName>
    </recommendedName>
</protein>
<keyword evidence="5" id="KW-1185">Reference proteome</keyword>
<dbReference type="GO" id="GO:0016491">
    <property type="term" value="F:oxidoreductase activity"/>
    <property type="evidence" value="ECO:0007669"/>
    <property type="project" value="InterPro"/>
</dbReference>
<dbReference type="InterPro" id="IPR002204">
    <property type="entry name" value="3-OH-isobutyrate_DH-rel_CS"/>
</dbReference>
<evidence type="ECO:0000259" key="3">
    <source>
        <dbReference type="Pfam" id="PF14833"/>
    </source>
</evidence>
<dbReference type="OrthoDB" id="435038at2759"/>
<organism evidence="4 5">
    <name type="scientific">Imshaugia aleurites</name>
    <dbReference type="NCBI Taxonomy" id="172621"/>
    <lineage>
        <taxon>Eukaryota</taxon>
        <taxon>Fungi</taxon>
        <taxon>Dikarya</taxon>
        <taxon>Ascomycota</taxon>
        <taxon>Pezizomycotina</taxon>
        <taxon>Lecanoromycetes</taxon>
        <taxon>OSLEUM clade</taxon>
        <taxon>Lecanoromycetidae</taxon>
        <taxon>Lecanorales</taxon>
        <taxon>Lecanorineae</taxon>
        <taxon>Parmeliaceae</taxon>
        <taxon>Imshaugia</taxon>
    </lineage>
</organism>
<dbReference type="EMBL" id="CAJPDT010000014">
    <property type="protein sequence ID" value="CAF9914888.1"/>
    <property type="molecule type" value="Genomic_DNA"/>
</dbReference>
<dbReference type="Pfam" id="PF14833">
    <property type="entry name" value="NAD_binding_11"/>
    <property type="match status" value="1"/>
</dbReference>
<dbReference type="AlphaFoldDB" id="A0A8H3IDW8"/>
<gene>
    <name evidence="4" type="ORF">IMSHALPRED_002273</name>
</gene>
<dbReference type="InterPro" id="IPR029154">
    <property type="entry name" value="HIBADH-like_NADP-bd"/>
</dbReference>
<dbReference type="InterPro" id="IPR013328">
    <property type="entry name" value="6PGD_dom2"/>
</dbReference>
<evidence type="ECO:0008006" key="6">
    <source>
        <dbReference type="Google" id="ProtNLM"/>
    </source>
</evidence>
<dbReference type="Pfam" id="PF03446">
    <property type="entry name" value="NAD_binding_2"/>
    <property type="match status" value="1"/>
</dbReference>
<dbReference type="Proteomes" id="UP000664534">
    <property type="component" value="Unassembled WGS sequence"/>
</dbReference>
<dbReference type="SUPFAM" id="SSF48179">
    <property type="entry name" value="6-phosphogluconate dehydrogenase C-terminal domain-like"/>
    <property type="match status" value="1"/>
</dbReference>
<evidence type="ECO:0000313" key="4">
    <source>
        <dbReference type="EMBL" id="CAF9914888.1"/>
    </source>
</evidence>
<proteinExistence type="inferred from homology"/>
<dbReference type="InterPro" id="IPR036291">
    <property type="entry name" value="NAD(P)-bd_dom_sf"/>
</dbReference>
<dbReference type="Gene3D" id="3.40.50.720">
    <property type="entry name" value="NAD(P)-binding Rossmann-like Domain"/>
    <property type="match status" value="1"/>
</dbReference>
<evidence type="ECO:0000313" key="5">
    <source>
        <dbReference type="Proteomes" id="UP000664534"/>
    </source>
</evidence>
<dbReference type="InterPro" id="IPR006115">
    <property type="entry name" value="6PGDH_NADP-bd"/>
</dbReference>